<dbReference type="Pfam" id="PF02911">
    <property type="entry name" value="Formyl_trans_C"/>
    <property type="match status" value="1"/>
</dbReference>
<dbReference type="InterPro" id="IPR041711">
    <property type="entry name" value="Met-tRNA-FMT_N"/>
</dbReference>
<dbReference type="EC" id="2.1.2.9" evidence="2 5"/>
<dbReference type="NCBIfam" id="TIGR00460">
    <property type="entry name" value="fmt"/>
    <property type="match status" value="1"/>
</dbReference>
<dbReference type="InterPro" id="IPR036477">
    <property type="entry name" value="Formyl_transf_N_sf"/>
</dbReference>
<keyword evidence="4 5" id="KW-0648">Protein biosynthesis</keyword>
<dbReference type="CDD" id="cd08704">
    <property type="entry name" value="Met_tRNA_FMT_C"/>
    <property type="match status" value="1"/>
</dbReference>
<keyword evidence="9" id="KW-1185">Reference proteome</keyword>
<evidence type="ECO:0000313" key="9">
    <source>
        <dbReference type="Proteomes" id="UP001152872"/>
    </source>
</evidence>
<organism evidence="8 9">
    <name type="scientific">Pseudanabaena catenata USMAC16</name>
    <dbReference type="NCBI Taxonomy" id="1855837"/>
    <lineage>
        <taxon>Bacteria</taxon>
        <taxon>Bacillati</taxon>
        <taxon>Cyanobacteriota</taxon>
        <taxon>Cyanophyceae</taxon>
        <taxon>Pseudanabaenales</taxon>
        <taxon>Pseudanabaenaceae</taxon>
        <taxon>Pseudanabaena</taxon>
    </lineage>
</organism>
<protein>
    <recommendedName>
        <fullName evidence="2 5">Methionyl-tRNA formyltransferase</fullName>
        <ecNumber evidence="2 5">2.1.2.9</ecNumber>
    </recommendedName>
</protein>
<evidence type="ECO:0000259" key="7">
    <source>
        <dbReference type="Pfam" id="PF02911"/>
    </source>
</evidence>
<feature type="domain" description="Formyl transferase C-terminal" evidence="7">
    <location>
        <begin position="206"/>
        <end position="302"/>
    </location>
</feature>
<dbReference type="InterPro" id="IPR002376">
    <property type="entry name" value="Formyl_transf_N"/>
</dbReference>
<dbReference type="InterPro" id="IPR001555">
    <property type="entry name" value="GART_AS"/>
</dbReference>
<evidence type="ECO:0000313" key="8">
    <source>
        <dbReference type="EMBL" id="MDG3495736.1"/>
    </source>
</evidence>
<proteinExistence type="inferred from homology"/>
<dbReference type="CDD" id="cd08646">
    <property type="entry name" value="FMT_core_Met-tRNA-FMT_N"/>
    <property type="match status" value="1"/>
</dbReference>
<dbReference type="GO" id="GO:0005829">
    <property type="term" value="C:cytosol"/>
    <property type="evidence" value="ECO:0007669"/>
    <property type="project" value="TreeGrafter"/>
</dbReference>
<dbReference type="AlphaFoldDB" id="A0A9X4RIK2"/>
<reference evidence="8" key="1">
    <citation type="submission" date="2019-05" db="EMBL/GenBank/DDBJ databases">
        <title>Whole genome sequencing of Pseudanabaena catenata USMAC16.</title>
        <authorList>
            <person name="Khan Z."/>
            <person name="Omar W.M."/>
            <person name="Convey P."/>
            <person name="Merican F."/>
            <person name="Najimudin N."/>
        </authorList>
    </citation>
    <scope>NUCLEOTIDE SEQUENCE</scope>
    <source>
        <strain evidence="8">USMAC16</strain>
    </source>
</reference>
<comment type="catalytic activity">
    <reaction evidence="5">
        <text>L-methionyl-tRNA(fMet) + (6R)-10-formyltetrahydrofolate = N-formyl-L-methionyl-tRNA(fMet) + (6S)-5,6,7,8-tetrahydrofolate + H(+)</text>
        <dbReference type="Rhea" id="RHEA:24380"/>
        <dbReference type="Rhea" id="RHEA-COMP:9952"/>
        <dbReference type="Rhea" id="RHEA-COMP:9953"/>
        <dbReference type="ChEBI" id="CHEBI:15378"/>
        <dbReference type="ChEBI" id="CHEBI:57453"/>
        <dbReference type="ChEBI" id="CHEBI:78530"/>
        <dbReference type="ChEBI" id="CHEBI:78844"/>
        <dbReference type="ChEBI" id="CHEBI:195366"/>
        <dbReference type="EC" id="2.1.2.9"/>
    </reaction>
</comment>
<dbReference type="InterPro" id="IPR005793">
    <property type="entry name" value="Formyl_trans_C"/>
</dbReference>
<comment type="similarity">
    <text evidence="1 5">Belongs to the Fmt family.</text>
</comment>
<dbReference type="InterPro" id="IPR011034">
    <property type="entry name" value="Formyl_transferase-like_C_sf"/>
</dbReference>
<keyword evidence="3 5" id="KW-0808">Transferase</keyword>
<feature type="binding site" evidence="5">
    <location>
        <begin position="113"/>
        <end position="116"/>
    </location>
    <ligand>
        <name>(6S)-5,6,7,8-tetrahydrofolate</name>
        <dbReference type="ChEBI" id="CHEBI:57453"/>
    </ligand>
</feature>
<name>A0A9X4RIK2_9CYAN</name>
<dbReference type="PANTHER" id="PTHR11138:SF5">
    <property type="entry name" value="METHIONYL-TRNA FORMYLTRANSFERASE, MITOCHONDRIAL"/>
    <property type="match status" value="1"/>
</dbReference>
<dbReference type="RefSeq" id="WP_009627877.1">
    <property type="nucleotide sequence ID" value="NZ_VBTY01000121.1"/>
</dbReference>
<dbReference type="SUPFAM" id="SSF50486">
    <property type="entry name" value="FMT C-terminal domain-like"/>
    <property type="match status" value="1"/>
</dbReference>
<comment type="caution">
    <text evidence="8">The sequence shown here is derived from an EMBL/GenBank/DDBJ whole genome shotgun (WGS) entry which is preliminary data.</text>
</comment>
<dbReference type="PANTHER" id="PTHR11138">
    <property type="entry name" value="METHIONYL-TRNA FORMYLTRANSFERASE"/>
    <property type="match status" value="1"/>
</dbReference>
<dbReference type="PROSITE" id="PS00373">
    <property type="entry name" value="GART"/>
    <property type="match status" value="1"/>
</dbReference>
<dbReference type="Pfam" id="PF00551">
    <property type="entry name" value="Formyl_trans_N"/>
    <property type="match status" value="1"/>
</dbReference>
<sequence length="321" mass="35429">MRVVFFGTPDFAVPTLVKLLSEPDFEVVGVVSQPDTRRGRGNQVTPPPVKAAAIAKNPDLQIWQPDRLKKDKQVLEELAATNADVFVVVAYGQILSQKILNMPKYGCINVHGSLLPKYRGAAPIQWAIANGESITGITTMQMDAGIDTGAMLLKAELEILPEDNTDTLSTKLANLGADLLIDTLRRLDTIKPEPQNDALSCYSPMIGREDWELDWSKEAIALHNRIRAFYPNCYTNFREQRLKITKSEVIEGEDNLENIGKVAEIRKGKGFVLQTGKGLLLIKEVQPAGKKLQSGWDFVNGARMAIGESIAKKETHSDAFS</sequence>
<dbReference type="Proteomes" id="UP001152872">
    <property type="component" value="Unassembled WGS sequence"/>
</dbReference>
<evidence type="ECO:0000259" key="6">
    <source>
        <dbReference type="Pfam" id="PF00551"/>
    </source>
</evidence>
<dbReference type="FunFam" id="3.40.50.12230:FF:000001">
    <property type="entry name" value="Methionyl-tRNA formyltransferase"/>
    <property type="match status" value="1"/>
</dbReference>
<dbReference type="HAMAP" id="MF_00182">
    <property type="entry name" value="Formyl_trans"/>
    <property type="match status" value="1"/>
</dbReference>
<comment type="function">
    <text evidence="5">Attaches a formyl group to the free amino group of methionyl-tRNA(fMet). The formyl group appears to play a dual role in the initiator identity of N-formylmethionyl-tRNA by promoting its recognition by IF2 and preventing the misappropriation of this tRNA by the elongation apparatus.</text>
</comment>
<evidence type="ECO:0000256" key="5">
    <source>
        <dbReference type="HAMAP-Rule" id="MF_00182"/>
    </source>
</evidence>
<evidence type="ECO:0000256" key="4">
    <source>
        <dbReference type="ARBA" id="ARBA00022917"/>
    </source>
</evidence>
<evidence type="ECO:0000256" key="1">
    <source>
        <dbReference type="ARBA" id="ARBA00010699"/>
    </source>
</evidence>
<dbReference type="GO" id="GO:0004479">
    <property type="term" value="F:methionyl-tRNA formyltransferase activity"/>
    <property type="evidence" value="ECO:0007669"/>
    <property type="project" value="UniProtKB-UniRule"/>
</dbReference>
<dbReference type="EMBL" id="VBTY01000121">
    <property type="protein sequence ID" value="MDG3495736.1"/>
    <property type="molecule type" value="Genomic_DNA"/>
</dbReference>
<dbReference type="SUPFAM" id="SSF53328">
    <property type="entry name" value="Formyltransferase"/>
    <property type="match status" value="1"/>
</dbReference>
<evidence type="ECO:0000256" key="2">
    <source>
        <dbReference type="ARBA" id="ARBA00012261"/>
    </source>
</evidence>
<feature type="domain" description="Formyl transferase N-terminal" evidence="6">
    <location>
        <begin position="1"/>
        <end position="183"/>
    </location>
</feature>
<accession>A0A9X4RIK2</accession>
<dbReference type="InterPro" id="IPR005794">
    <property type="entry name" value="Fmt"/>
</dbReference>
<gene>
    <name evidence="5 8" type="primary">fmt</name>
    <name evidence="8" type="ORF">FEV09_14380</name>
</gene>
<evidence type="ECO:0000256" key="3">
    <source>
        <dbReference type="ARBA" id="ARBA00022679"/>
    </source>
</evidence>
<dbReference type="Gene3D" id="3.40.50.12230">
    <property type="match status" value="1"/>
</dbReference>
<dbReference type="InterPro" id="IPR044135">
    <property type="entry name" value="Met-tRNA-FMT_C"/>
</dbReference>